<protein>
    <submittedName>
        <fullName evidence="3">Response regulator</fullName>
    </submittedName>
</protein>
<evidence type="ECO:0000256" key="1">
    <source>
        <dbReference type="PROSITE-ProRule" id="PRU00169"/>
    </source>
</evidence>
<name>A0ABQ3FZQ5_9BURK</name>
<reference evidence="4" key="1">
    <citation type="journal article" date="2019" name="Int. J. Syst. Evol. Microbiol.">
        <title>The Global Catalogue of Microorganisms (GCM) 10K type strain sequencing project: providing services to taxonomists for standard genome sequencing and annotation.</title>
        <authorList>
            <consortium name="The Broad Institute Genomics Platform"/>
            <consortium name="The Broad Institute Genome Sequencing Center for Infectious Disease"/>
            <person name="Wu L."/>
            <person name="Ma J."/>
        </authorList>
    </citation>
    <scope>NUCLEOTIDE SEQUENCE [LARGE SCALE GENOMIC DNA]</scope>
    <source>
        <strain evidence="4">KCTC 23314</strain>
    </source>
</reference>
<dbReference type="Gene3D" id="3.40.50.2300">
    <property type="match status" value="1"/>
</dbReference>
<proteinExistence type="predicted"/>
<evidence type="ECO:0000313" key="3">
    <source>
        <dbReference type="EMBL" id="GHC79188.1"/>
    </source>
</evidence>
<organism evidence="3 4">
    <name type="scientific">Pseudorhodoferax aquiterrae</name>
    <dbReference type="NCBI Taxonomy" id="747304"/>
    <lineage>
        <taxon>Bacteria</taxon>
        <taxon>Pseudomonadati</taxon>
        <taxon>Pseudomonadota</taxon>
        <taxon>Betaproteobacteria</taxon>
        <taxon>Burkholderiales</taxon>
        <taxon>Comamonadaceae</taxon>
    </lineage>
</organism>
<dbReference type="RefSeq" id="WP_189686807.1">
    <property type="nucleotide sequence ID" value="NZ_BMYK01000004.1"/>
</dbReference>
<dbReference type="Proteomes" id="UP000626210">
    <property type="component" value="Unassembled WGS sequence"/>
</dbReference>
<accession>A0ABQ3FZQ5</accession>
<keyword evidence="4" id="KW-1185">Reference proteome</keyword>
<dbReference type="InterPro" id="IPR011006">
    <property type="entry name" value="CheY-like_superfamily"/>
</dbReference>
<gene>
    <name evidence="3" type="ORF">GCM10007320_20280</name>
</gene>
<dbReference type="InterPro" id="IPR001789">
    <property type="entry name" value="Sig_transdc_resp-reg_receiver"/>
</dbReference>
<feature type="domain" description="Response regulatory" evidence="2">
    <location>
        <begin position="11"/>
        <end position="165"/>
    </location>
</feature>
<dbReference type="EMBL" id="BMYK01000004">
    <property type="protein sequence ID" value="GHC79188.1"/>
    <property type="molecule type" value="Genomic_DNA"/>
</dbReference>
<feature type="modified residue" description="4-aspartylphosphate" evidence="1">
    <location>
        <position position="101"/>
    </location>
</feature>
<sequence length="328" mass="36027">MSLPLFHCPGSFSFLDDDPDYLQMLALMLPGHWNVRLHTSVDECLGLLQQESAVWEDDAWAQQQIIDRWRQGATPLLPQVLAYWAGPVRARYALTHACIVDYSMPQMNGLDALAALSDWPGLRVLLTGQADEQIAVDAFNRALIDQFLPKQDPDVAARLLTVLRHMPSNANTRASQIWRGTLTPVQNAQLRVPSTARALQQLLDQHGFVEHVVLGDPFGALGRTAAGAVGWLQLEPVSGLEELEQLAEAAGLDASALDDIRHGRRLVDLELGQALGRGAVPRLEPAFPIGLDGSLIGALFMLEAAHQPPAESSYAAWLARQPERQVRR</sequence>
<dbReference type="PROSITE" id="PS50110">
    <property type="entry name" value="RESPONSE_REGULATORY"/>
    <property type="match status" value="1"/>
</dbReference>
<evidence type="ECO:0000259" key="2">
    <source>
        <dbReference type="PROSITE" id="PS50110"/>
    </source>
</evidence>
<comment type="caution">
    <text evidence="3">The sequence shown here is derived from an EMBL/GenBank/DDBJ whole genome shotgun (WGS) entry which is preliminary data.</text>
</comment>
<dbReference type="SUPFAM" id="SSF52172">
    <property type="entry name" value="CheY-like"/>
    <property type="match status" value="1"/>
</dbReference>
<keyword evidence="1" id="KW-0597">Phosphoprotein</keyword>
<evidence type="ECO:0000313" key="4">
    <source>
        <dbReference type="Proteomes" id="UP000626210"/>
    </source>
</evidence>